<reference evidence="3" key="1">
    <citation type="submission" date="2019-10" db="EMBL/GenBank/DDBJ databases">
        <title>Acinetobacter baumannii strain ATCC 19606 complete genome sequence.</title>
        <authorList>
            <person name="Tillman L.N."/>
            <person name="Kenyon J."/>
            <person name="To J."/>
            <person name="Hamidian M."/>
        </authorList>
    </citation>
    <scope>NUCLEOTIDE SEQUENCE [LARGE SCALE GENOMIC DNA]</scope>
    <source>
        <strain evidence="3">ATCC 19606 / DSM 30007 / JCM 6841 / CCUG 19606 / CIP 70.34 / NBRC 109757 / NCIMB 12457 / NCTC 12156 / 81</strain>
    </source>
</reference>
<gene>
    <name evidence="2" type="ORF">FQU82_01417</name>
</gene>
<dbReference type="GeneID" id="92893346"/>
<feature type="transmembrane region" description="Helical" evidence="1">
    <location>
        <begin position="12"/>
        <end position="31"/>
    </location>
</feature>
<sequence>MKNFNEFELIGIEIALLLICIIFSLMGKHIFGLEGDYLSAAATLFASVIALILFNDWRDEQEHQVFTELIKTIKQDYRKLNVKYIEDLYSLHEMLHKLKFNRPTQALTFEVIEKITLSYTTFSRVFKEIKSDFNNFDEMYKTIIDYEDELYNSYQNVCNEIQKIPDTNNYEETINKLKNFRDLENDLVGKLYVEIVFSLIGKLSAKG</sequence>
<keyword evidence="3" id="KW-1185">Reference proteome</keyword>
<reference evidence="2 3" key="2">
    <citation type="journal article" date="2020" name="Microorganisms">
        <title>Analysis of Complete Genome Sequence of Acinetobacter baumannii Strain ATCC 19606 Reveals Novel Mobile Genetic Elements and Novel Prophage.</title>
        <authorList>
            <person name="Hamidian M."/>
            <person name="Blasco L."/>
            <person name="Tillman L.N."/>
            <person name="To J."/>
            <person name="Tomas M."/>
            <person name="Myers G.S.A."/>
        </authorList>
    </citation>
    <scope>NUCLEOTIDE SEQUENCE [LARGE SCALE GENOMIC DNA]</scope>
    <source>
        <strain evidence="3">ATCC 19606 / DSM 30007 / JCM 6841 / CCUG 19606 / CIP 70.34 / NBRC 109757 / NCIMB 12457 / NCTC 12156 / 81</strain>
    </source>
</reference>
<protein>
    <submittedName>
        <fullName evidence="2">Uncharacterized protein</fullName>
    </submittedName>
</protein>
<dbReference type="EMBL" id="CP045110">
    <property type="protein sequence ID" value="QFQ04849.1"/>
    <property type="molecule type" value="Genomic_DNA"/>
</dbReference>
<evidence type="ECO:0000256" key="1">
    <source>
        <dbReference type="SAM" id="Phobius"/>
    </source>
</evidence>
<proteinExistence type="predicted"/>
<evidence type="ECO:0000313" key="3">
    <source>
        <dbReference type="Proteomes" id="UP000498640"/>
    </source>
</evidence>
<accession>A0ABX6CEY4</accession>
<keyword evidence="1" id="KW-0812">Transmembrane</keyword>
<evidence type="ECO:0000313" key="2">
    <source>
        <dbReference type="EMBL" id="QFQ04849.1"/>
    </source>
</evidence>
<dbReference type="RefSeq" id="WP_000787873.1">
    <property type="nucleotide sequence ID" value="NZ_CP058289.1"/>
</dbReference>
<name>A0ABX6CEY4_ACIB2</name>
<keyword evidence="1" id="KW-0472">Membrane</keyword>
<dbReference type="Proteomes" id="UP000498640">
    <property type="component" value="Chromosome"/>
</dbReference>
<feature type="transmembrane region" description="Helical" evidence="1">
    <location>
        <begin position="37"/>
        <end position="54"/>
    </location>
</feature>
<organism evidence="2 3">
    <name type="scientific">Acinetobacter baumannii (strain ATCC 19606 / DSM 30007 / JCM 6841 / CCUG 19606 / CIP 70.34 / NBRC 109757 / NCIMB 12457 / NCTC 12156 / 81)</name>
    <dbReference type="NCBI Taxonomy" id="575584"/>
    <lineage>
        <taxon>Bacteria</taxon>
        <taxon>Pseudomonadati</taxon>
        <taxon>Pseudomonadota</taxon>
        <taxon>Gammaproteobacteria</taxon>
        <taxon>Moraxellales</taxon>
        <taxon>Moraxellaceae</taxon>
        <taxon>Acinetobacter</taxon>
        <taxon>Acinetobacter calcoaceticus/baumannii complex</taxon>
    </lineage>
</organism>
<keyword evidence="1" id="KW-1133">Transmembrane helix</keyword>